<gene>
    <name evidence="8" type="ordered locus">Hore_01770</name>
</gene>
<keyword evidence="1" id="KW-0004">4Fe-4S</keyword>
<dbReference type="OrthoDB" id="9798098at2"/>
<evidence type="ECO:0000313" key="8">
    <source>
        <dbReference type="EMBL" id="ACL68939.1"/>
    </source>
</evidence>
<dbReference type="Gene3D" id="3.30.70.20">
    <property type="match status" value="1"/>
</dbReference>
<evidence type="ECO:0000256" key="3">
    <source>
        <dbReference type="ARBA" id="ARBA00023004"/>
    </source>
</evidence>
<dbReference type="SUPFAM" id="SSF54862">
    <property type="entry name" value="4Fe-4S ferredoxins"/>
    <property type="match status" value="1"/>
</dbReference>
<dbReference type="Gene3D" id="3.40.950.10">
    <property type="entry name" value="Fe-only Hydrogenase (Larger Subunit), Chain L, domain 3"/>
    <property type="match status" value="1"/>
</dbReference>
<keyword evidence="9" id="KW-1185">Reference proteome</keyword>
<evidence type="ECO:0000313" key="9">
    <source>
        <dbReference type="Proteomes" id="UP000000719"/>
    </source>
</evidence>
<dbReference type="PROSITE" id="PS50112">
    <property type="entry name" value="PAS"/>
    <property type="match status" value="1"/>
</dbReference>
<dbReference type="InterPro" id="IPR013656">
    <property type="entry name" value="PAS_4"/>
</dbReference>
<protein>
    <submittedName>
        <fullName evidence="8">Putative PAS/PAC sensor protein</fullName>
    </submittedName>
</protein>
<accession>B8D0X0</accession>
<reference evidence="8 9" key="1">
    <citation type="journal article" date="2009" name="PLoS ONE">
        <title>Genome analysis of the anaerobic thermohalophilic bacterium Halothermothrix orenii.</title>
        <authorList>
            <person name="Mavromatis K."/>
            <person name="Ivanova N."/>
            <person name="Anderson I."/>
            <person name="Lykidis A."/>
            <person name="Hooper S.D."/>
            <person name="Sun H."/>
            <person name="Kunin V."/>
            <person name="Lapidus A."/>
            <person name="Hugenholtz P."/>
            <person name="Patel B."/>
            <person name="Kyrpides N.C."/>
        </authorList>
    </citation>
    <scope>NUCLEOTIDE SEQUENCE [LARGE SCALE GENOMIC DNA]</scope>
    <source>
        <strain evidence="9">H 168 / OCM 544 / DSM 9562</strain>
    </source>
</reference>
<dbReference type="CDD" id="cd00130">
    <property type="entry name" value="PAS"/>
    <property type="match status" value="1"/>
</dbReference>
<dbReference type="NCBIfam" id="TIGR00229">
    <property type="entry name" value="sensory_box"/>
    <property type="match status" value="1"/>
</dbReference>
<dbReference type="eggNOG" id="COG4624">
    <property type="taxonomic scope" value="Bacteria"/>
</dbReference>
<dbReference type="EMBL" id="CP001098">
    <property type="protein sequence ID" value="ACL68939.1"/>
    <property type="molecule type" value="Genomic_DNA"/>
</dbReference>
<dbReference type="Gene3D" id="3.30.450.20">
    <property type="entry name" value="PAS domain"/>
    <property type="match status" value="1"/>
</dbReference>
<keyword evidence="3" id="KW-0408">Iron</keyword>
<evidence type="ECO:0000259" key="6">
    <source>
        <dbReference type="PROSITE" id="PS51379"/>
    </source>
</evidence>
<dbReference type="Pfam" id="PF02906">
    <property type="entry name" value="Fe_hyd_lg_C"/>
    <property type="match status" value="1"/>
</dbReference>
<evidence type="ECO:0000259" key="7">
    <source>
        <dbReference type="PROSITE" id="PS51656"/>
    </source>
</evidence>
<dbReference type="Pfam" id="PF08448">
    <property type="entry name" value="PAS_4"/>
    <property type="match status" value="1"/>
</dbReference>
<evidence type="ECO:0000259" key="5">
    <source>
        <dbReference type="PROSITE" id="PS50112"/>
    </source>
</evidence>
<dbReference type="GO" id="GO:0051539">
    <property type="term" value="F:4 iron, 4 sulfur cluster binding"/>
    <property type="evidence" value="ECO:0007669"/>
    <property type="project" value="UniProtKB-KW"/>
</dbReference>
<dbReference type="eggNOG" id="COG1145">
    <property type="taxonomic scope" value="Bacteria"/>
</dbReference>
<dbReference type="Gene3D" id="1.10.15.40">
    <property type="entry name" value="Electron transport complex subunit B, putative Fe-S cluster"/>
    <property type="match status" value="1"/>
</dbReference>
<dbReference type="KEGG" id="hor:Hore_01770"/>
<dbReference type="InterPro" id="IPR050340">
    <property type="entry name" value="Cytosolic_Fe-S_CAF"/>
</dbReference>
<dbReference type="InterPro" id="IPR007202">
    <property type="entry name" value="4Fe-4S_dom"/>
</dbReference>
<evidence type="ECO:0000256" key="2">
    <source>
        <dbReference type="ARBA" id="ARBA00022723"/>
    </source>
</evidence>
<dbReference type="GO" id="GO:0046872">
    <property type="term" value="F:metal ion binding"/>
    <property type="evidence" value="ECO:0007669"/>
    <property type="project" value="UniProtKB-KW"/>
</dbReference>
<dbReference type="AlphaFoldDB" id="B8D0X0"/>
<dbReference type="InterPro" id="IPR000014">
    <property type="entry name" value="PAS"/>
</dbReference>
<proteinExistence type="predicted"/>
<dbReference type="PROSITE" id="PS51656">
    <property type="entry name" value="4FE4S"/>
    <property type="match status" value="1"/>
</dbReference>
<name>B8D0X0_HALOH</name>
<dbReference type="InterPro" id="IPR017896">
    <property type="entry name" value="4Fe4S_Fe-S-bd"/>
</dbReference>
<feature type="domain" description="4Fe-4S ferredoxin-type" evidence="6">
    <location>
        <begin position="32"/>
        <end position="60"/>
    </location>
</feature>
<dbReference type="InterPro" id="IPR035965">
    <property type="entry name" value="PAS-like_dom_sf"/>
</dbReference>
<dbReference type="HOGENOM" id="CLU_027268_0_0_9"/>
<evidence type="ECO:0000256" key="1">
    <source>
        <dbReference type="ARBA" id="ARBA00022485"/>
    </source>
</evidence>
<organism evidence="8 9">
    <name type="scientific">Halothermothrix orenii (strain H 168 / OCM 544 / DSM 9562)</name>
    <dbReference type="NCBI Taxonomy" id="373903"/>
    <lineage>
        <taxon>Bacteria</taxon>
        <taxon>Bacillati</taxon>
        <taxon>Bacillota</taxon>
        <taxon>Clostridia</taxon>
        <taxon>Halanaerobiales</taxon>
        <taxon>Halothermotrichaceae</taxon>
        <taxon>Halothermothrix</taxon>
    </lineage>
</organism>
<dbReference type="PANTHER" id="PTHR11615">
    <property type="entry name" value="NITRATE, FORMATE, IRON DEHYDROGENASE"/>
    <property type="match status" value="1"/>
</dbReference>
<evidence type="ECO:0000256" key="4">
    <source>
        <dbReference type="ARBA" id="ARBA00023014"/>
    </source>
</evidence>
<keyword evidence="2" id="KW-0479">Metal-binding</keyword>
<feature type="domain" description="PAS" evidence="5">
    <location>
        <begin position="420"/>
        <end position="476"/>
    </location>
</feature>
<dbReference type="eggNOG" id="COG3290">
    <property type="taxonomic scope" value="Bacteria"/>
</dbReference>
<dbReference type="SMART" id="SM00091">
    <property type="entry name" value="PAS"/>
    <property type="match status" value="1"/>
</dbReference>
<feature type="domain" description="4Fe-4S ferredoxin-type" evidence="6">
    <location>
        <begin position="2"/>
        <end position="31"/>
    </location>
</feature>
<dbReference type="InterPro" id="IPR009016">
    <property type="entry name" value="Fe_hydrogenase"/>
</dbReference>
<keyword evidence="4" id="KW-0411">Iron-sulfur</keyword>
<dbReference type="SUPFAM" id="SSF53920">
    <property type="entry name" value="Fe-only hydrogenase"/>
    <property type="match status" value="1"/>
</dbReference>
<dbReference type="SUPFAM" id="SSF55785">
    <property type="entry name" value="PYP-like sensor domain (PAS domain)"/>
    <property type="match status" value="1"/>
</dbReference>
<sequence length="584" mass="66107">MTVLKIKETDCQDCYKCVRFCPVKAIKIKDGHASIIGERCLGDGGCVEICPQKAKEVRQDWPVVKDWLEKGEEIIVSLAPSYLVAYRNKSPQNLVNTLYSLGFKKVEETAIWADYVARAHQELLTMDEKNKNILREKGIFRVKKPVITSSCPGVVKLIDYYYPHLKEHLAPVLSPMMAHGKYLKEQAPERKVVFVGPCAAKKEEATRAGYIDAVLTFTEIQELIKSEGNEVEVKQDITPELATEKGAFFPASGGFYKTAGLKVTEIDNKFLTVTGIEKLQELFSSFEKVQNLELIEAMACEGGCLAGAFFPDSASLWERRQKLLERIEQQERKKIVGEQNLEQNVKLTFMNLNLDNKTNDPEEPDEEDIKKILAKTGKYTEQDELNCGACGYNTCREKARAVYYGWAELEMCLPYMRQRAESLANKFLESVPNGVVVIDSTFTIQEVNPTILEMFNREGVNLIGKTLDELLTDISHFAEVMETQIQKEGKIKHGDRVFEELIFPIEDEDLIVGIFSDITEMEKQRKDLKDLKQETLLNARKVIDKQMRVAQEIAGLLGETTAETKVTLSRLIDIISGEEEKNDG</sequence>
<dbReference type="Pfam" id="PF13237">
    <property type="entry name" value="Fer4_10"/>
    <property type="match status" value="1"/>
</dbReference>
<dbReference type="RefSeq" id="WP_012635137.1">
    <property type="nucleotide sequence ID" value="NC_011899.1"/>
</dbReference>
<dbReference type="InterPro" id="IPR004108">
    <property type="entry name" value="Fe_hydrogenase_lsu_C"/>
</dbReference>
<dbReference type="PROSITE" id="PS51379">
    <property type="entry name" value="4FE4S_FER_2"/>
    <property type="match status" value="2"/>
</dbReference>
<dbReference type="Proteomes" id="UP000000719">
    <property type="component" value="Chromosome"/>
</dbReference>
<feature type="domain" description="4Fe-4S" evidence="7">
    <location>
        <begin position="367"/>
        <end position="429"/>
    </location>
</feature>
<dbReference type="STRING" id="373903.Hore_01770"/>
<dbReference type="Pfam" id="PF04060">
    <property type="entry name" value="FeS"/>
    <property type="match status" value="1"/>
</dbReference>